<evidence type="ECO:0000256" key="5">
    <source>
        <dbReference type="RuleBase" id="RU003560"/>
    </source>
</evidence>
<sequence>MTKTPAAIRDIEHTLHGFVELNAHRENGSTVITGGKGVWVFDEKGTPYLEGAAGMWCASLGFGEQALMDAANEQFAKLPYYHSVAFKTTHPAIDLAERLATRVPIKNAKVNFCLSGSEANDFLVKIVRFYNNAIGRPRKKKIIARVNGYHGATLMATSLTGITANHAGFDLPLPGVLHVSDPKAFSNALSGETEADFAARLCGELEEKILQEGPDTVAAFIAEPVTGAGGVVIPPAGYYEGVQQILKRYDVLFLADEVITGFCRTGKYWGSTSMGMTPNTMTLAKGLTSAYQPLAAIVLSDEIYRGLELGSANLGWFGHGTTYAGHPVGCAVALKVMELIEERGIEAHVARVAQTFSKRLDVLRDLPFVGDVRSIGLMGAVEFVVDKKTKTPFNPKGSFAKALKERAEQKYHLICRTLAGGDSCAFSPPLIITEEEINEMFDRFTKALADVAAGYMH</sequence>
<evidence type="ECO:0000256" key="4">
    <source>
        <dbReference type="ARBA" id="ARBA00022898"/>
    </source>
</evidence>
<evidence type="ECO:0000256" key="3">
    <source>
        <dbReference type="ARBA" id="ARBA00022679"/>
    </source>
</evidence>
<dbReference type="GO" id="GO:0005829">
    <property type="term" value="C:cytosol"/>
    <property type="evidence" value="ECO:0007669"/>
    <property type="project" value="TreeGrafter"/>
</dbReference>
<gene>
    <name evidence="6" type="ORF">FSO04_31455</name>
</gene>
<reference evidence="6 7" key="1">
    <citation type="journal article" date="2020" name="Int. J. Syst. Evol. Microbiol.">
        <title>Paraburkholderia madseniana sp. nov., a phenolic acid-degrading bacterium isolated from acidic forest soil.</title>
        <authorList>
            <person name="Wilhelm R.C."/>
            <person name="Murphy S.J.L."/>
            <person name="Feriancek N.M."/>
            <person name="Karasz D.C."/>
            <person name="DeRito C.M."/>
            <person name="Newman J.D."/>
            <person name="Buckley D.H."/>
        </authorList>
    </citation>
    <scope>NUCLEOTIDE SEQUENCE [LARGE SCALE GENOMIC DNA]</scope>
    <source>
        <strain evidence="6 7">RP11</strain>
    </source>
</reference>
<dbReference type="Gene3D" id="3.40.640.10">
    <property type="entry name" value="Type I PLP-dependent aspartate aminotransferase-like (Major domain)"/>
    <property type="match status" value="1"/>
</dbReference>
<keyword evidence="2 6" id="KW-0032">Aminotransferase</keyword>
<dbReference type="Pfam" id="PF00202">
    <property type="entry name" value="Aminotran_3"/>
    <property type="match status" value="1"/>
</dbReference>
<dbReference type="AlphaFoldDB" id="A0A6N6W7P0"/>
<evidence type="ECO:0000256" key="2">
    <source>
        <dbReference type="ARBA" id="ARBA00022576"/>
    </source>
</evidence>
<dbReference type="PANTHER" id="PTHR43094:SF1">
    <property type="entry name" value="AMINOTRANSFERASE CLASS-III"/>
    <property type="match status" value="1"/>
</dbReference>
<dbReference type="CDD" id="cd00610">
    <property type="entry name" value="OAT_like"/>
    <property type="match status" value="1"/>
</dbReference>
<name>A0A6N6W7P0_9BURK</name>
<dbReference type="GO" id="GO:0030170">
    <property type="term" value="F:pyridoxal phosphate binding"/>
    <property type="evidence" value="ECO:0007669"/>
    <property type="project" value="InterPro"/>
</dbReference>
<dbReference type="InterPro" id="IPR005814">
    <property type="entry name" value="Aminotrans_3"/>
</dbReference>
<evidence type="ECO:0000256" key="1">
    <source>
        <dbReference type="ARBA" id="ARBA00008954"/>
    </source>
</evidence>
<dbReference type="SUPFAM" id="SSF53383">
    <property type="entry name" value="PLP-dependent transferases"/>
    <property type="match status" value="1"/>
</dbReference>
<keyword evidence="4 5" id="KW-0663">Pyridoxal phosphate</keyword>
<comment type="similarity">
    <text evidence="1 5">Belongs to the class-III pyridoxal-phosphate-dependent aminotransferase family.</text>
</comment>
<dbReference type="InterPro" id="IPR015424">
    <property type="entry name" value="PyrdxlP-dep_Trfase"/>
</dbReference>
<dbReference type="RefSeq" id="WP_154565503.1">
    <property type="nucleotide sequence ID" value="NZ_VOSW01000074.1"/>
</dbReference>
<organism evidence="6 7">
    <name type="scientific">Paraburkholderia madseniana</name>
    <dbReference type="NCBI Taxonomy" id="2599607"/>
    <lineage>
        <taxon>Bacteria</taxon>
        <taxon>Pseudomonadati</taxon>
        <taxon>Pseudomonadota</taxon>
        <taxon>Betaproteobacteria</taxon>
        <taxon>Burkholderiales</taxon>
        <taxon>Burkholderiaceae</taxon>
        <taxon>Paraburkholderia</taxon>
    </lineage>
</organism>
<dbReference type="GO" id="GO:0008483">
    <property type="term" value="F:transaminase activity"/>
    <property type="evidence" value="ECO:0007669"/>
    <property type="project" value="UniProtKB-KW"/>
</dbReference>
<dbReference type="InterPro" id="IPR015421">
    <property type="entry name" value="PyrdxlP-dep_Trfase_major"/>
</dbReference>
<keyword evidence="3 6" id="KW-0808">Transferase</keyword>
<proteinExistence type="inferred from homology"/>
<dbReference type="Proteomes" id="UP000463700">
    <property type="component" value="Unassembled WGS sequence"/>
</dbReference>
<dbReference type="PANTHER" id="PTHR43094">
    <property type="entry name" value="AMINOTRANSFERASE"/>
    <property type="match status" value="1"/>
</dbReference>
<comment type="caution">
    <text evidence="6">The sequence shown here is derived from an EMBL/GenBank/DDBJ whole genome shotgun (WGS) entry which is preliminary data.</text>
</comment>
<dbReference type="InterPro" id="IPR015422">
    <property type="entry name" value="PyrdxlP-dep_Trfase_small"/>
</dbReference>
<accession>A0A6N6W7P0</accession>
<dbReference type="Gene3D" id="3.90.1150.10">
    <property type="entry name" value="Aspartate Aminotransferase, domain 1"/>
    <property type="match status" value="1"/>
</dbReference>
<dbReference type="NCBIfam" id="NF004767">
    <property type="entry name" value="PRK06105.1"/>
    <property type="match status" value="1"/>
</dbReference>
<dbReference type="OrthoDB" id="3398487at2"/>
<dbReference type="FunFam" id="3.40.640.10:FF:000014">
    <property type="entry name" value="Adenosylmethionine-8-amino-7-oxononanoate aminotransferase, probable"/>
    <property type="match status" value="1"/>
</dbReference>
<evidence type="ECO:0000313" key="6">
    <source>
        <dbReference type="EMBL" id="KAE8755979.1"/>
    </source>
</evidence>
<evidence type="ECO:0000313" key="7">
    <source>
        <dbReference type="Proteomes" id="UP000463700"/>
    </source>
</evidence>
<protein>
    <submittedName>
        <fullName evidence="6">Aminotransferase class III-fold pyridoxal phosphate-dependent enzyme</fullName>
    </submittedName>
</protein>
<dbReference type="EMBL" id="VOSW01000074">
    <property type="protein sequence ID" value="KAE8755979.1"/>
    <property type="molecule type" value="Genomic_DNA"/>
</dbReference>